<organism evidence="1 2">
    <name type="scientific">Bacillus phage Anath</name>
    <dbReference type="NCBI Taxonomy" id="2108114"/>
    <lineage>
        <taxon>Viruses</taxon>
        <taxon>Duplodnaviria</taxon>
        <taxon>Heunggongvirae</taxon>
        <taxon>Uroviricota</taxon>
        <taxon>Caudoviricetes</taxon>
        <taxon>Ehrlichviridae</taxon>
        <taxon>Anathvirus</taxon>
        <taxon>Anathvirus anath</taxon>
    </lineage>
</organism>
<dbReference type="EMBL" id="MG983742">
    <property type="protein sequence ID" value="AVO23026.1"/>
    <property type="molecule type" value="Genomic_DNA"/>
</dbReference>
<accession>A0A2P1JUK4</accession>
<dbReference type="Proteomes" id="UP000241367">
    <property type="component" value="Segment"/>
</dbReference>
<evidence type="ECO:0000313" key="2">
    <source>
        <dbReference type="Proteomes" id="UP000241367"/>
    </source>
</evidence>
<reference evidence="2" key="1">
    <citation type="submission" date="2018-02" db="EMBL/GenBank/DDBJ databases">
        <authorList>
            <person name="Cohen D.B."/>
            <person name="Kent A.D."/>
        </authorList>
    </citation>
    <scope>NUCLEOTIDE SEQUENCE [LARGE SCALE GENOMIC DNA]</scope>
</reference>
<evidence type="ECO:0000313" key="1">
    <source>
        <dbReference type="EMBL" id="AVO23026.1"/>
    </source>
</evidence>
<protein>
    <submittedName>
        <fullName evidence="1">Uncharacterized protein</fullName>
    </submittedName>
</protein>
<name>A0A2P1JUK4_9CAUD</name>
<proteinExistence type="predicted"/>
<sequence>MKLKNPFNFDLKVLAPFEQLVKAGEVLEVDKKDKQLIKDLKAVGFEEVKEAGE</sequence>
<keyword evidence="2" id="KW-1185">Reference proteome</keyword>